<dbReference type="InterPro" id="IPR039968">
    <property type="entry name" value="BcerS-like"/>
</dbReference>
<organism evidence="1 2">
    <name type="scientific">Marinimicrococcus flavescens</name>
    <dbReference type="NCBI Taxonomy" id="3031815"/>
    <lineage>
        <taxon>Bacteria</taxon>
        <taxon>Pseudomonadati</taxon>
        <taxon>Pseudomonadota</taxon>
        <taxon>Alphaproteobacteria</taxon>
        <taxon>Geminicoccales</taxon>
        <taxon>Geminicoccaceae</taxon>
        <taxon>Marinimicrococcus</taxon>
    </lineage>
</organism>
<protein>
    <submittedName>
        <fullName evidence="1">dATP pyrophosphohydrolase</fullName>
    </submittedName>
</protein>
<dbReference type="SUPFAM" id="SSF55729">
    <property type="entry name" value="Acyl-CoA N-acyltransferases (Nat)"/>
    <property type="match status" value="1"/>
</dbReference>
<accession>A0AAP3V168</accession>
<dbReference type="InterPro" id="IPR016181">
    <property type="entry name" value="Acyl_CoA_acyltransferase"/>
</dbReference>
<evidence type="ECO:0000313" key="2">
    <source>
        <dbReference type="Proteomes" id="UP001301140"/>
    </source>
</evidence>
<dbReference type="PANTHER" id="PTHR41368:SF1">
    <property type="entry name" value="PROTEIN YGHO"/>
    <property type="match status" value="1"/>
</dbReference>
<evidence type="ECO:0000313" key="1">
    <source>
        <dbReference type="EMBL" id="MDF1585874.1"/>
    </source>
</evidence>
<dbReference type="Proteomes" id="UP001301140">
    <property type="component" value="Unassembled WGS sequence"/>
</dbReference>
<dbReference type="AlphaFoldDB" id="A0AAP3V168"/>
<reference evidence="1 2" key="1">
    <citation type="submission" date="2023-03" db="EMBL/GenBank/DDBJ databases">
        <title>YIM 152171 draft genome.</title>
        <authorList>
            <person name="Yang Z."/>
        </authorList>
    </citation>
    <scope>NUCLEOTIDE SEQUENCE [LARGE SCALE GENOMIC DNA]</scope>
    <source>
        <strain evidence="1 2">YIM 152171</strain>
    </source>
</reference>
<dbReference type="PANTHER" id="PTHR41368">
    <property type="entry name" value="PROTEIN YGHO"/>
    <property type="match status" value="1"/>
</dbReference>
<keyword evidence="2" id="KW-1185">Reference proteome</keyword>
<comment type="caution">
    <text evidence="1">The sequence shown here is derived from an EMBL/GenBank/DDBJ whole genome shotgun (WGS) entry which is preliminary data.</text>
</comment>
<dbReference type="RefSeq" id="WP_327788295.1">
    <property type="nucleotide sequence ID" value="NZ_JARGEQ010000047.1"/>
</dbReference>
<sequence>MPELRIEQVAGRAGLRRFLLMPAHLYADDPNWVPPLIFERLQHLDPARNPFLRGIDIAWFLAFRGDRCVGRISAQTNAKHLERYADATGHFGFVEGENDREVFAALIGAAEAWLRQRGMRRMAGPFNPSINDECGLLVEGFDTPPSMMMGHARPWYGPRVEEQGLAKARDLICYDFDVAADLPPAAHRIIERLGRNPDLRVRPLDMRRYEEEIRTVCAIFNDAWADNWGFIPFGEDEARYLAKTIRPIVDANYFAIGEYRGEPASMVVTLPNLNEAIADLGGRLLPFGWAKLLWRLKVRGVESGRMPLMGVRREHQGTARGAALALGVIARVRDYHRARGRRRAELSWVLEDNEPMHQMIRLVGAHAYKTYRLYQKELA</sequence>
<dbReference type="Gene3D" id="3.40.630.30">
    <property type="match status" value="1"/>
</dbReference>
<gene>
    <name evidence="1" type="ORF">PZ740_05685</name>
</gene>
<name>A0AAP3V168_9PROT</name>
<dbReference type="EMBL" id="JARGEQ010000047">
    <property type="protein sequence ID" value="MDF1585874.1"/>
    <property type="molecule type" value="Genomic_DNA"/>
</dbReference>
<proteinExistence type="predicted"/>